<evidence type="ECO:0000256" key="3">
    <source>
        <dbReference type="ARBA" id="ARBA00010617"/>
    </source>
</evidence>
<dbReference type="GO" id="GO:0004497">
    <property type="term" value="F:monooxygenase activity"/>
    <property type="evidence" value="ECO:0007669"/>
    <property type="project" value="UniProtKB-KW"/>
</dbReference>
<reference evidence="10 12" key="1">
    <citation type="journal article" date="2020" name="Mol. Plant">
        <title>The Chromosome-Based Rubber Tree Genome Provides New Insights into Spurge Genome Evolution and Rubber Biosynthesis.</title>
        <authorList>
            <person name="Liu J."/>
            <person name="Shi C."/>
            <person name="Shi C.C."/>
            <person name="Li W."/>
            <person name="Zhang Q.J."/>
            <person name="Zhang Y."/>
            <person name="Li K."/>
            <person name="Lu H.F."/>
            <person name="Shi C."/>
            <person name="Zhu S.T."/>
            <person name="Xiao Z.Y."/>
            <person name="Nan H."/>
            <person name="Yue Y."/>
            <person name="Zhu X.G."/>
            <person name="Wu Y."/>
            <person name="Hong X.N."/>
            <person name="Fan G.Y."/>
            <person name="Tong Y."/>
            <person name="Zhang D."/>
            <person name="Mao C.L."/>
            <person name="Liu Y.L."/>
            <person name="Hao S.J."/>
            <person name="Liu W.Q."/>
            <person name="Lv M.Q."/>
            <person name="Zhang H.B."/>
            <person name="Liu Y."/>
            <person name="Hu-Tang G.R."/>
            <person name="Wang J.P."/>
            <person name="Wang J.H."/>
            <person name="Sun Y.H."/>
            <person name="Ni S.B."/>
            <person name="Chen W.B."/>
            <person name="Zhang X.C."/>
            <person name="Jiao Y.N."/>
            <person name="Eichler E.E."/>
            <person name="Li G.H."/>
            <person name="Liu X."/>
            <person name="Gao L.Z."/>
        </authorList>
    </citation>
    <scope>NUCLEOTIDE SEQUENCE [LARGE SCALE GENOMIC DNA]</scope>
    <source>
        <strain evidence="12">cv. GT1</strain>
        <tissue evidence="10">Leaf</tissue>
    </source>
</reference>
<protein>
    <submittedName>
        <fullName evidence="10">Uncharacterized protein</fullName>
    </submittedName>
</protein>
<accession>A0A6A6N4A2</accession>
<keyword evidence="7" id="KW-0408">Iron</keyword>
<keyword evidence="6" id="KW-0560">Oxidoreductase</keyword>
<organism evidence="10 12">
    <name type="scientific">Hevea brasiliensis</name>
    <name type="common">Para rubber tree</name>
    <name type="synonym">Siphonia brasiliensis</name>
    <dbReference type="NCBI Taxonomy" id="3981"/>
    <lineage>
        <taxon>Eukaryota</taxon>
        <taxon>Viridiplantae</taxon>
        <taxon>Streptophyta</taxon>
        <taxon>Embryophyta</taxon>
        <taxon>Tracheophyta</taxon>
        <taxon>Spermatophyta</taxon>
        <taxon>Magnoliopsida</taxon>
        <taxon>eudicotyledons</taxon>
        <taxon>Gunneridae</taxon>
        <taxon>Pentapetalae</taxon>
        <taxon>rosids</taxon>
        <taxon>fabids</taxon>
        <taxon>Malpighiales</taxon>
        <taxon>Euphorbiaceae</taxon>
        <taxon>Crotonoideae</taxon>
        <taxon>Micrandreae</taxon>
        <taxon>Hevea</taxon>
    </lineage>
</organism>
<gene>
    <name evidence="10" type="ORF">GH714_015547</name>
    <name evidence="11" type="ORF">GH714_015808</name>
</gene>
<comment type="subcellular location">
    <subcellularLocation>
        <location evidence="2">Membrane</location>
    </subcellularLocation>
</comment>
<dbReference type="GO" id="GO:0016020">
    <property type="term" value="C:membrane"/>
    <property type="evidence" value="ECO:0007669"/>
    <property type="project" value="UniProtKB-SubCell"/>
</dbReference>
<dbReference type="EMBL" id="JAAGAX010000003">
    <property type="protein sequence ID" value="KAF2319406.1"/>
    <property type="molecule type" value="Genomic_DNA"/>
</dbReference>
<evidence type="ECO:0000313" key="11">
    <source>
        <dbReference type="EMBL" id="KAF2319436.1"/>
    </source>
</evidence>
<dbReference type="PANTHER" id="PTHR47943">
    <property type="entry name" value="CYTOCHROME P450 93A3-LIKE"/>
    <property type="match status" value="1"/>
</dbReference>
<dbReference type="GO" id="GO:0046872">
    <property type="term" value="F:metal ion binding"/>
    <property type="evidence" value="ECO:0007669"/>
    <property type="project" value="UniProtKB-KW"/>
</dbReference>
<evidence type="ECO:0000256" key="1">
    <source>
        <dbReference type="ARBA" id="ARBA00001971"/>
    </source>
</evidence>
<comment type="similarity">
    <text evidence="3">Belongs to the cytochrome P450 family.</text>
</comment>
<evidence type="ECO:0000313" key="12">
    <source>
        <dbReference type="Proteomes" id="UP000467840"/>
    </source>
</evidence>
<dbReference type="Proteomes" id="UP000467840">
    <property type="component" value="Chromosome 10"/>
</dbReference>
<evidence type="ECO:0000256" key="7">
    <source>
        <dbReference type="ARBA" id="ARBA00023004"/>
    </source>
</evidence>
<keyword evidence="9" id="KW-0472">Membrane</keyword>
<dbReference type="EMBL" id="JAAGAX010000003">
    <property type="protein sequence ID" value="KAF2319436.1"/>
    <property type="molecule type" value="Genomic_DNA"/>
</dbReference>
<evidence type="ECO:0000256" key="9">
    <source>
        <dbReference type="ARBA" id="ARBA00023136"/>
    </source>
</evidence>
<keyword evidence="5" id="KW-0479">Metal-binding</keyword>
<evidence type="ECO:0000256" key="8">
    <source>
        <dbReference type="ARBA" id="ARBA00023033"/>
    </source>
</evidence>
<sequence length="73" mass="8772">MIYQENDELLEKILKEREEKAKRDGGDQESEDKDLVDILLKVHQDENAEFKISRNHMKAFFLSNDRLNLDKFF</sequence>
<evidence type="ECO:0000256" key="5">
    <source>
        <dbReference type="ARBA" id="ARBA00022723"/>
    </source>
</evidence>
<evidence type="ECO:0000313" key="10">
    <source>
        <dbReference type="EMBL" id="KAF2319406.1"/>
    </source>
</evidence>
<keyword evidence="12" id="KW-1185">Reference proteome</keyword>
<name>A0A6A6N4A2_HEVBR</name>
<keyword evidence="8" id="KW-0503">Monooxygenase</keyword>
<evidence type="ECO:0000256" key="6">
    <source>
        <dbReference type="ARBA" id="ARBA00023002"/>
    </source>
</evidence>
<evidence type="ECO:0000256" key="4">
    <source>
        <dbReference type="ARBA" id="ARBA00022617"/>
    </source>
</evidence>
<dbReference type="AlphaFoldDB" id="A0A6A6N4A2"/>
<keyword evidence="4" id="KW-0349">Heme</keyword>
<comment type="cofactor">
    <cofactor evidence="1">
        <name>heme</name>
        <dbReference type="ChEBI" id="CHEBI:30413"/>
    </cofactor>
</comment>
<dbReference type="PANTHER" id="PTHR47943:SF8">
    <property type="entry name" value="CYTOCHROME P450"/>
    <property type="match status" value="1"/>
</dbReference>
<proteinExistence type="inferred from homology"/>
<evidence type="ECO:0000256" key="2">
    <source>
        <dbReference type="ARBA" id="ARBA00004370"/>
    </source>
</evidence>
<comment type="caution">
    <text evidence="10">The sequence shown here is derived from an EMBL/GenBank/DDBJ whole genome shotgun (WGS) entry which is preliminary data.</text>
</comment>